<accession>A0A1G2T0W2</accession>
<feature type="region of interest" description="Disordered" evidence="1">
    <location>
        <begin position="564"/>
        <end position="583"/>
    </location>
</feature>
<dbReference type="InterPro" id="IPR006626">
    <property type="entry name" value="PbH1"/>
</dbReference>
<dbReference type="EMBL" id="MHVH01000005">
    <property type="protein sequence ID" value="OHA90261.1"/>
    <property type="molecule type" value="Genomic_DNA"/>
</dbReference>
<proteinExistence type="predicted"/>
<dbReference type="InterPro" id="IPR013783">
    <property type="entry name" value="Ig-like_fold"/>
</dbReference>
<dbReference type="InterPro" id="IPR039448">
    <property type="entry name" value="Beta_helix"/>
</dbReference>
<dbReference type="AlphaFoldDB" id="A0A1G2T0W2"/>
<feature type="domain" description="Right handed beta helix" evidence="2">
    <location>
        <begin position="338"/>
        <end position="487"/>
    </location>
</feature>
<organism evidence="4 5">
    <name type="scientific">Candidatus Zambryskibacteria bacterium RIFCSPHIGHO2_01_FULL_46_25</name>
    <dbReference type="NCBI Taxonomy" id="1802738"/>
    <lineage>
        <taxon>Bacteria</taxon>
        <taxon>Candidatus Zambryskiibacteriota</taxon>
    </lineage>
</organism>
<dbReference type="Pfam" id="PF16403">
    <property type="entry name" value="Bact_surface_Ig-like"/>
    <property type="match status" value="1"/>
</dbReference>
<dbReference type="InterPro" id="IPR022441">
    <property type="entry name" value="Para_beta_helix_rpt-2"/>
</dbReference>
<evidence type="ECO:0000256" key="1">
    <source>
        <dbReference type="SAM" id="MobiDB-lite"/>
    </source>
</evidence>
<name>A0A1G2T0W2_9BACT</name>
<evidence type="ECO:0000259" key="3">
    <source>
        <dbReference type="Pfam" id="PF16403"/>
    </source>
</evidence>
<feature type="domain" description="Pesticidal crystal protein Cry22Aa Ig-like" evidence="3">
    <location>
        <begin position="493"/>
        <end position="561"/>
    </location>
</feature>
<dbReference type="Pfam" id="PF13229">
    <property type="entry name" value="Beta_helix"/>
    <property type="match status" value="1"/>
</dbReference>
<dbReference type="SUPFAM" id="SSF51126">
    <property type="entry name" value="Pectin lyase-like"/>
    <property type="match status" value="1"/>
</dbReference>
<dbReference type="InterPro" id="IPR032179">
    <property type="entry name" value="Cry22Aa_Ig-like"/>
</dbReference>
<evidence type="ECO:0000313" key="5">
    <source>
        <dbReference type="Proteomes" id="UP000178107"/>
    </source>
</evidence>
<dbReference type="SMART" id="SM00710">
    <property type="entry name" value="PbH1"/>
    <property type="match status" value="10"/>
</dbReference>
<dbReference type="InterPro" id="IPR012334">
    <property type="entry name" value="Pectin_lyas_fold"/>
</dbReference>
<dbReference type="Proteomes" id="UP000178107">
    <property type="component" value="Unassembled WGS sequence"/>
</dbReference>
<feature type="compositionally biased region" description="Gly residues" evidence="1">
    <location>
        <begin position="565"/>
        <end position="579"/>
    </location>
</feature>
<reference evidence="4 5" key="1">
    <citation type="journal article" date="2016" name="Nat. Commun.">
        <title>Thousands of microbial genomes shed light on interconnected biogeochemical processes in an aquifer system.</title>
        <authorList>
            <person name="Anantharaman K."/>
            <person name="Brown C.T."/>
            <person name="Hug L.A."/>
            <person name="Sharon I."/>
            <person name="Castelle C.J."/>
            <person name="Probst A.J."/>
            <person name="Thomas B.C."/>
            <person name="Singh A."/>
            <person name="Wilkins M.J."/>
            <person name="Karaoz U."/>
            <person name="Brodie E.L."/>
            <person name="Williams K.H."/>
            <person name="Hubbard S.S."/>
            <person name="Banfield J.F."/>
        </authorList>
    </citation>
    <scope>NUCLEOTIDE SEQUENCE [LARGE SCALE GENOMIC DNA]</scope>
</reference>
<evidence type="ECO:0008006" key="6">
    <source>
        <dbReference type="Google" id="ProtNLM"/>
    </source>
</evidence>
<dbReference type="NCBIfam" id="TIGR03804">
    <property type="entry name" value="para_beta_helix"/>
    <property type="match status" value="1"/>
</dbReference>
<comment type="caution">
    <text evidence="4">The sequence shown here is derived from an EMBL/GenBank/DDBJ whole genome shotgun (WGS) entry which is preliminary data.</text>
</comment>
<dbReference type="Gene3D" id="2.60.40.10">
    <property type="entry name" value="Immunoglobulins"/>
    <property type="match status" value="1"/>
</dbReference>
<gene>
    <name evidence="4" type="ORF">A2838_01495</name>
</gene>
<sequence length="654" mass="66024">MQDDTIVVDGYSSGIYAGWVDTTPHSGWLIGGSGHGNTIEVNSGAGVTGDGMDLYDVSDSEVSYNTITLTNPTDSTPVIWSSELSNLNNLKFEHNTMSGSTGSEVWIGTDFSSQSPDTSISTVSVLGNTFGNWGVRALKLEGSVTGVSVNANIFQMTADTTQVIGGTAAPSATGTGNTFNISLPAKIQKAVDAAFAGDTINVAAGTYDEQLTVDKDVTISGVSGAILQPTGNDDAWDIQFASGGSGATLEGFTLDFNGSANDRDGRGIGISDSGGPTVTNVTIQNNDITMGVGVGAATGGLEGVGIQTGLNADIGGLQILDNDFHAGSTVITDGNSQGEEGIYVNPSSGTGEITISGNTFDGELFTGISIESDNVTVSNNTVTRTSIVQNTNGIRVNEFYGSKTYSITISDNVVSGFDNGLRLGSGSDGGSTLAVTVENNTITDNTRGIWVRNDAVVTASGNTFSGNTSNPEILAGSDGTVNGVNVWGNPVVTINGDVNMGVWDRNGFSDPGASATDSSGASVDVVVTGSVNISIAGTYTLTYTATDMFGNTASADRTVTVRIASGGGGGSSNGGGGRSSGAASPRALQAVNAAGVTLPVPAAGVIGQVLGASTVSPEIQAQIDSIKLTLRGLISQLIALLQQQLAAAIASQGN</sequence>
<dbReference type="InterPro" id="IPR011050">
    <property type="entry name" value="Pectin_lyase_fold/virulence"/>
</dbReference>
<dbReference type="Gene3D" id="2.160.20.10">
    <property type="entry name" value="Single-stranded right-handed beta-helix, Pectin lyase-like"/>
    <property type="match status" value="1"/>
</dbReference>
<evidence type="ECO:0000259" key="2">
    <source>
        <dbReference type="Pfam" id="PF13229"/>
    </source>
</evidence>
<evidence type="ECO:0000313" key="4">
    <source>
        <dbReference type="EMBL" id="OHA90261.1"/>
    </source>
</evidence>
<protein>
    <recommendedName>
        <fullName evidence="6">Pesticidal crystal protein Cry22Aa Ig-like domain-containing protein</fullName>
    </recommendedName>
</protein>